<feature type="signal peptide" evidence="1">
    <location>
        <begin position="1"/>
        <end position="26"/>
    </location>
</feature>
<sequence>MMLEAKGIESLCGPFVFACLLVPLFGEGVCDQFGEEGKVTERSAPLILWKWSRLLADALSQLEGEVIVWENRKKNDRGADCLTSADCVDCRVPNYGPDFSSHKFAKKGGLRYEVALCIQTGHVVWINGPFPCGKYNDIKIFRRALISHLEDGERVEADDAYVGEHPEFIKCPKGFANPEETEAM</sequence>
<evidence type="ECO:0000256" key="1">
    <source>
        <dbReference type="SAM" id="SignalP"/>
    </source>
</evidence>
<dbReference type="Proteomes" id="UP001153069">
    <property type="component" value="Unassembled WGS sequence"/>
</dbReference>
<name>A0A9N8DJ10_9STRA</name>
<protein>
    <recommendedName>
        <fullName evidence="4">DDE Tnp4 domain-containing protein</fullName>
    </recommendedName>
</protein>
<organism evidence="2 3">
    <name type="scientific">Seminavis robusta</name>
    <dbReference type="NCBI Taxonomy" id="568900"/>
    <lineage>
        <taxon>Eukaryota</taxon>
        <taxon>Sar</taxon>
        <taxon>Stramenopiles</taxon>
        <taxon>Ochrophyta</taxon>
        <taxon>Bacillariophyta</taxon>
        <taxon>Bacillariophyceae</taxon>
        <taxon>Bacillariophycidae</taxon>
        <taxon>Naviculales</taxon>
        <taxon>Naviculaceae</taxon>
        <taxon>Seminavis</taxon>
    </lineage>
</organism>
<evidence type="ECO:0000313" key="3">
    <source>
        <dbReference type="Proteomes" id="UP001153069"/>
    </source>
</evidence>
<evidence type="ECO:0000313" key="2">
    <source>
        <dbReference type="EMBL" id="CAB9503514.1"/>
    </source>
</evidence>
<dbReference type="OrthoDB" id="10684541at2759"/>
<evidence type="ECO:0008006" key="4">
    <source>
        <dbReference type="Google" id="ProtNLM"/>
    </source>
</evidence>
<dbReference type="EMBL" id="CAICTM010000167">
    <property type="protein sequence ID" value="CAB9503514.1"/>
    <property type="molecule type" value="Genomic_DNA"/>
</dbReference>
<proteinExistence type="predicted"/>
<keyword evidence="3" id="KW-1185">Reference proteome</keyword>
<gene>
    <name evidence="2" type="ORF">SEMRO_168_G074750.1</name>
</gene>
<reference evidence="2" key="1">
    <citation type="submission" date="2020-06" db="EMBL/GenBank/DDBJ databases">
        <authorList>
            <consortium name="Plant Systems Biology data submission"/>
        </authorList>
    </citation>
    <scope>NUCLEOTIDE SEQUENCE</scope>
    <source>
        <strain evidence="2">D6</strain>
    </source>
</reference>
<dbReference type="AlphaFoldDB" id="A0A9N8DJ10"/>
<comment type="caution">
    <text evidence="2">The sequence shown here is derived from an EMBL/GenBank/DDBJ whole genome shotgun (WGS) entry which is preliminary data.</text>
</comment>
<keyword evidence="1" id="KW-0732">Signal</keyword>
<accession>A0A9N8DJ10</accession>
<feature type="chain" id="PRO_5040375196" description="DDE Tnp4 domain-containing protein" evidence="1">
    <location>
        <begin position="27"/>
        <end position="184"/>
    </location>
</feature>